<dbReference type="EMBL" id="UINC01225829">
    <property type="protein sequence ID" value="SVE56053.1"/>
    <property type="molecule type" value="Genomic_DNA"/>
</dbReference>
<comment type="subcellular location">
    <subcellularLocation>
        <location evidence="1">Cell membrane</location>
        <topology evidence="1">Multi-pass membrane protein</topology>
    </subcellularLocation>
</comment>
<reference evidence="8" key="1">
    <citation type="submission" date="2018-05" db="EMBL/GenBank/DDBJ databases">
        <authorList>
            <person name="Lanie J.A."/>
            <person name="Ng W.-L."/>
            <person name="Kazmierczak K.M."/>
            <person name="Andrzejewski T.M."/>
            <person name="Davidsen T.M."/>
            <person name="Wayne K.J."/>
            <person name="Tettelin H."/>
            <person name="Glass J.I."/>
            <person name="Rusch D."/>
            <person name="Podicherti R."/>
            <person name="Tsui H.-C.T."/>
            <person name="Winkler M.E."/>
        </authorList>
    </citation>
    <scope>NUCLEOTIDE SEQUENCE</scope>
</reference>
<feature type="transmembrane region" description="Helical" evidence="6">
    <location>
        <begin position="142"/>
        <end position="164"/>
    </location>
</feature>
<evidence type="ECO:0000256" key="3">
    <source>
        <dbReference type="ARBA" id="ARBA00022692"/>
    </source>
</evidence>
<feature type="transmembrane region" description="Helical" evidence="6">
    <location>
        <begin position="195"/>
        <end position="217"/>
    </location>
</feature>
<keyword evidence="2" id="KW-1003">Cell membrane</keyword>
<evidence type="ECO:0000256" key="2">
    <source>
        <dbReference type="ARBA" id="ARBA00022475"/>
    </source>
</evidence>
<feature type="non-terminal residue" evidence="8">
    <location>
        <position position="231"/>
    </location>
</feature>
<dbReference type="InterPro" id="IPR051447">
    <property type="entry name" value="Lipoprotein-release_system"/>
</dbReference>
<proteinExistence type="predicted"/>
<evidence type="ECO:0000313" key="8">
    <source>
        <dbReference type="EMBL" id="SVE56053.1"/>
    </source>
</evidence>
<dbReference type="PANTHER" id="PTHR30489">
    <property type="entry name" value="LIPOPROTEIN-RELEASING SYSTEM TRANSMEMBRANE PROTEIN LOLE"/>
    <property type="match status" value="1"/>
</dbReference>
<evidence type="ECO:0000256" key="4">
    <source>
        <dbReference type="ARBA" id="ARBA00022989"/>
    </source>
</evidence>
<dbReference type="PANTHER" id="PTHR30489:SF0">
    <property type="entry name" value="LIPOPROTEIN-RELEASING SYSTEM TRANSMEMBRANE PROTEIN LOLE"/>
    <property type="match status" value="1"/>
</dbReference>
<keyword evidence="5 6" id="KW-0472">Membrane</keyword>
<name>A0A383EHZ0_9ZZZZ</name>
<protein>
    <recommendedName>
        <fullName evidence="7">ABC3 transporter permease C-terminal domain-containing protein</fullName>
    </recommendedName>
</protein>
<dbReference type="InterPro" id="IPR003838">
    <property type="entry name" value="ABC3_permease_C"/>
</dbReference>
<evidence type="ECO:0000259" key="7">
    <source>
        <dbReference type="Pfam" id="PF02687"/>
    </source>
</evidence>
<keyword evidence="3 6" id="KW-0812">Transmembrane</keyword>
<dbReference type="GO" id="GO:0044874">
    <property type="term" value="P:lipoprotein localization to outer membrane"/>
    <property type="evidence" value="ECO:0007669"/>
    <property type="project" value="TreeGrafter"/>
</dbReference>
<dbReference type="AlphaFoldDB" id="A0A383EHZ0"/>
<sequence length="231" mass="25985">YWLYNVETAFDRGDMYIERETYLGDLVERHPEIFHEATWYSDFDPEEIRASNYERITGGLYTLRASTNSILPGTKLEVSPEETFYQFDTKLFFLKILLFILSAPIVAIVLYYISLSAGMVIDRQRNEIAILKSRGVGTWQIVGIYVLEGMLVGAIAMIIGPILATHLAQIIGKTYTFLVFTDREDLPITLNTQHYLFAAGAVALSIAATLGPAINAARRSIVTFKQDVSRA</sequence>
<evidence type="ECO:0000256" key="6">
    <source>
        <dbReference type="SAM" id="Phobius"/>
    </source>
</evidence>
<feature type="domain" description="ABC3 transporter permease C-terminal" evidence="7">
    <location>
        <begin position="100"/>
        <end position="219"/>
    </location>
</feature>
<feature type="non-terminal residue" evidence="8">
    <location>
        <position position="1"/>
    </location>
</feature>
<dbReference type="Pfam" id="PF02687">
    <property type="entry name" value="FtsX"/>
    <property type="match status" value="1"/>
</dbReference>
<keyword evidence="4 6" id="KW-1133">Transmembrane helix</keyword>
<dbReference type="GO" id="GO:0098797">
    <property type="term" value="C:plasma membrane protein complex"/>
    <property type="evidence" value="ECO:0007669"/>
    <property type="project" value="TreeGrafter"/>
</dbReference>
<organism evidence="8">
    <name type="scientific">marine metagenome</name>
    <dbReference type="NCBI Taxonomy" id="408172"/>
    <lineage>
        <taxon>unclassified sequences</taxon>
        <taxon>metagenomes</taxon>
        <taxon>ecological metagenomes</taxon>
    </lineage>
</organism>
<gene>
    <name evidence="8" type="ORF">METZ01_LOCUS508907</name>
</gene>
<evidence type="ECO:0000256" key="1">
    <source>
        <dbReference type="ARBA" id="ARBA00004651"/>
    </source>
</evidence>
<evidence type="ECO:0000256" key="5">
    <source>
        <dbReference type="ARBA" id="ARBA00023136"/>
    </source>
</evidence>
<accession>A0A383EHZ0</accession>
<feature type="transmembrane region" description="Helical" evidence="6">
    <location>
        <begin position="96"/>
        <end position="121"/>
    </location>
</feature>